<accession>A0A812ZML1</accession>
<evidence type="ECO:0000313" key="2">
    <source>
        <dbReference type="Proteomes" id="UP000601435"/>
    </source>
</evidence>
<comment type="caution">
    <text evidence="1">The sequence shown here is derived from an EMBL/GenBank/DDBJ whole genome shotgun (WGS) entry which is preliminary data.</text>
</comment>
<gene>
    <name evidence="1" type="ORF">SNEC2469_LOCUS25013</name>
</gene>
<dbReference type="OrthoDB" id="406962at2759"/>
<organism evidence="1 2">
    <name type="scientific">Symbiodinium necroappetens</name>
    <dbReference type="NCBI Taxonomy" id="1628268"/>
    <lineage>
        <taxon>Eukaryota</taxon>
        <taxon>Sar</taxon>
        <taxon>Alveolata</taxon>
        <taxon>Dinophyceae</taxon>
        <taxon>Suessiales</taxon>
        <taxon>Symbiodiniaceae</taxon>
        <taxon>Symbiodinium</taxon>
    </lineage>
</organism>
<name>A0A812ZML1_9DINO</name>
<proteinExistence type="predicted"/>
<evidence type="ECO:0000313" key="1">
    <source>
        <dbReference type="EMBL" id="CAE7834508.1"/>
    </source>
</evidence>
<dbReference type="AlphaFoldDB" id="A0A812ZML1"/>
<sequence length="157" mass="18100">MKAFSSDRKLYLHMNGLTAKGILGVNSSADFPVGQWFKGADTTFVLKFLIFKRRLIKVVRLGMAMLTLYTRIAAMAHSRSLPRFKLTPKYHMLMHVVYQLMLDRDANRSPINPLAYSCQMPEDFINRVATLARAVNPRFVPERTLYLYKVALAKVWE</sequence>
<dbReference type="EMBL" id="CAJNJA010048956">
    <property type="protein sequence ID" value="CAE7834508.1"/>
    <property type="molecule type" value="Genomic_DNA"/>
</dbReference>
<dbReference type="Proteomes" id="UP000601435">
    <property type="component" value="Unassembled WGS sequence"/>
</dbReference>
<protein>
    <submittedName>
        <fullName evidence="1">Uncharacterized protein</fullName>
    </submittedName>
</protein>
<keyword evidence="2" id="KW-1185">Reference proteome</keyword>
<reference evidence="1" key="1">
    <citation type="submission" date="2021-02" db="EMBL/GenBank/DDBJ databases">
        <authorList>
            <person name="Dougan E. K."/>
            <person name="Rhodes N."/>
            <person name="Thang M."/>
            <person name="Chan C."/>
        </authorList>
    </citation>
    <scope>NUCLEOTIDE SEQUENCE</scope>
</reference>